<evidence type="ECO:0000256" key="1">
    <source>
        <dbReference type="SAM" id="MobiDB-lite"/>
    </source>
</evidence>
<comment type="caution">
    <text evidence="2">The sequence shown here is derived from an EMBL/GenBank/DDBJ whole genome shotgun (WGS) entry which is preliminary data.</text>
</comment>
<sequence length="39" mass="4532">MLTKDRKDKLKQAIANESKQQQTKASCSKLKIKGEKLWQ</sequence>
<gene>
    <name evidence="2" type="ORF">ROSINTL182_08716</name>
</gene>
<feature type="region of interest" description="Disordered" evidence="1">
    <location>
        <begin position="1"/>
        <end position="26"/>
    </location>
</feature>
<dbReference type="Proteomes" id="UP000004828">
    <property type="component" value="Unassembled WGS sequence"/>
</dbReference>
<feature type="compositionally biased region" description="Polar residues" evidence="1">
    <location>
        <begin position="15"/>
        <end position="26"/>
    </location>
</feature>
<dbReference type="HOGENOM" id="CLU_3316325_0_0_9"/>
<accession>C7GFK9</accession>
<feature type="compositionally biased region" description="Basic and acidic residues" evidence="1">
    <location>
        <begin position="1"/>
        <end position="11"/>
    </location>
</feature>
<dbReference type="EMBL" id="ABYJ02000210">
    <property type="protein sequence ID" value="EEU99399.1"/>
    <property type="molecule type" value="Genomic_DNA"/>
</dbReference>
<dbReference type="AlphaFoldDB" id="C7GFK9"/>
<evidence type="ECO:0000313" key="3">
    <source>
        <dbReference type="Proteomes" id="UP000004828"/>
    </source>
</evidence>
<reference evidence="2 3" key="1">
    <citation type="submission" date="2009-08" db="EMBL/GenBank/DDBJ databases">
        <authorList>
            <person name="Weinstock G."/>
            <person name="Sodergren E."/>
            <person name="Clifton S."/>
            <person name="Fulton L."/>
            <person name="Fulton B."/>
            <person name="Courtney L."/>
            <person name="Fronick C."/>
            <person name="Harrison M."/>
            <person name="Strong C."/>
            <person name="Farmer C."/>
            <person name="Delahaunty K."/>
            <person name="Markovic C."/>
            <person name="Hall O."/>
            <person name="Minx P."/>
            <person name="Tomlinson C."/>
            <person name="Mitreva M."/>
            <person name="Nelson J."/>
            <person name="Hou S."/>
            <person name="Wollam A."/>
            <person name="Pepin K.H."/>
            <person name="Johnson M."/>
            <person name="Bhonagiri V."/>
            <person name="Nash W.E."/>
            <person name="Warren W."/>
            <person name="Chinwalla A."/>
            <person name="Mardis E.R."/>
            <person name="Wilson R.K."/>
        </authorList>
    </citation>
    <scope>NUCLEOTIDE SEQUENCE [LARGE SCALE GENOMIC DNA]</scope>
    <source>
        <strain evidence="2 3">L1-82</strain>
    </source>
</reference>
<evidence type="ECO:0000313" key="2">
    <source>
        <dbReference type="EMBL" id="EEU99399.1"/>
    </source>
</evidence>
<name>C7GFK9_9FIRM</name>
<organism evidence="2 3">
    <name type="scientific">Roseburia intestinalis L1-82</name>
    <dbReference type="NCBI Taxonomy" id="536231"/>
    <lineage>
        <taxon>Bacteria</taxon>
        <taxon>Bacillati</taxon>
        <taxon>Bacillota</taxon>
        <taxon>Clostridia</taxon>
        <taxon>Lachnospirales</taxon>
        <taxon>Lachnospiraceae</taxon>
        <taxon>Roseburia</taxon>
    </lineage>
</organism>
<proteinExistence type="predicted"/>
<protein>
    <submittedName>
        <fullName evidence="2">Uncharacterized protein</fullName>
    </submittedName>
</protein>